<protein>
    <submittedName>
        <fullName evidence="1">Uncharacterized protein</fullName>
    </submittedName>
</protein>
<accession>A0A0W0G2J0</accession>
<proteinExistence type="predicted"/>
<dbReference type="AlphaFoldDB" id="A0A0W0G2J0"/>
<gene>
    <name evidence="1" type="ORF">WG66_4595</name>
</gene>
<reference evidence="1 2" key="1">
    <citation type="submission" date="2015-12" db="EMBL/GenBank/DDBJ databases">
        <title>Draft genome sequence of Moniliophthora roreri, the causal agent of frosty pod rot of cacao.</title>
        <authorList>
            <person name="Aime M.C."/>
            <person name="Diaz-Valderrama J.R."/>
            <person name="Kijpornyongpan T."/>
            <person name="Phillips-Mora W."/>
        </authorList>
    </citation>
    <scope>NUCLEOTIDE SEQUENCE [LARGE SCALE GENOMIC DNA]</scope>
    <source>
        <strain evidence="1 2">MCA 2952</strain>
    </source>
</reference>
<dbReference type="eggNOG" id="ENOG502SRHP">
    <property type="taxonomic scope" value="Eukaryota"/>
</dbReference>
<evidence type="ECO:0000313" key="1">
    <source>
        <dbReference type="EMBL" id="KTB42796.1"/>
    </source>
</evidence>
<sequence>MPSLVQNYEVLLDFINDTTEPVTIQLLKDYGRNTSAVLLLLPSESTTLILNSGSVYRYAVKTGPRVYKVANVIARSWRDIHCNISHLFATGLSSPILDSSFDPVEGVVVDRVWNDYTVFV</sequence>
<name>A0A0W0G2J0_MONRR</name>
<dbReference type="Proteomes" id="UP000054988">
    <property type="component" value="Unassembled WGS sequence"/>
</dbReference>
<organism evidence="1 2">
    <name type="scientific">Moniliophthora roreri</name>
    <name type="common">Frosty pod rot fungus</name>
    <name type="synonym">Monilia roreri</name>
    <dbReference type="NCBI Taxonomy" id="221103"/>
    <lineage>
        <taxon>Eukaryota</taxon>
        <taxon>Fungi</taxon>
        <taxon>Dikarya</taxon>
        <taxon>Basidiomycota</taxon>
        <taxon>Agaricomycotina</taxon>
        <taxon>Agaricomycetes</taxon>
        <taxon>Agaricomycetidae</taxon>
        <taxon>Agaricales</taxon>
        <taxon>Marasmiineae</taxon>
        <taxon>Marasmiaceae</taxon>
        <taxon>Moniliophthora</taxon>
    </lineage>
</organism>
<comment type="caution">
    <text evidence="1">The sequence shown here is derived from an EMBL/GenBank/DDBJ whole genome shotgun (WGS) entry which is preliminary data.</text>
</comment>
<dbReference type="EMBL" id="LATX01001295">
    <property type="protein sequence ID" value="KTB42796.1"/>
    <property type="molecule type" value="Genomic_DNA"/>
</dbReference>
<evidence type="ECO:0000313" key="2">
    <source>
        <dbReference type="Proteomes" id="UP000054988"/>
    </source>
</evidence>